<dbReference type="OrthoDB" id="1090267at2"/>
<dbReference type="PROSITE" id="PS50005">
    <property type="entry name" value="TPR"/>
    <property type="match status" value="1"/>
</dbReference>
<feature type="repeat" description="TPR" evidence="1">
    <location>
        <begin position="233"/>
        <end position="266"/>
    </location>
</feature>
<dbReference type="InterPro" id="IPR019734">
    <property type="entry name" value="TPR_rpt"/>
</dbReference>
<feature type="transmembrane region" description="Helical" evidence="2">
    <location>
        <begin position="334"/>
        <end position="355"/>
    </location>
</feature>
<accession>A0A4S3ZYY9</accession>
<keyword evidence="2" id="KW-0472">Membrane</keyword>
<comment type="caution">
    <text evidence="3">The sequence shown here is derived from an EMBL/GenBank/DDBJ whole genome shotgun (WGS) entry which is preliminary data.</text>
</comment>
<dbReference type="SMART" id="SM00028">
    <property type="entry name" value="TPR"/>
    <property type="match status" value="2"/>
</dbReference>
<keyword evidence="2" id="KW-1133">Transmembrane helix</keyword>
<dbReference type="Pfam" id="PF13181">
    <property type="entry name" value="TPR_8"/>
    <property type="match status" value="1"/>
</dbReference>
<keyword evidence="4" id="KW-1185">Reference proteome</keyword>
<reference evidence="3 4" key="1">
    <citation type="submission" date="2019-04" db="EMBL/GenBank/DDBJ databases">
        <title>Flavobacterium sp. nov. isolated from construction timber.</title>
        <authorList>
            <person name="Lin S.-Y."/>
            <person name="Chang C.-T."/>
            <person name="Young C.-C."/>
        </authorList>
    </citation>
    <scope>NUCLEOTIDE SEQUENCE [LARGE SCALE GENOMIC DNA]</scope>
    <source>
        <strain evidence="3 4">CC-CTC003</strain>
    </source>
</reference>
<sequence>MKCSLFFLGLLGILPLVYSQSKQVEFDSLFQKAIRLDAIASPQAFTAAIKAITYAEQTAYNPGILKGTLWICEHYIRNGNDAQALLFAAKAEKKEPFLKGDSSVKLKRIKARSLIRMGFYEEADKTLQEALTYALKLKGDKNIPLLGAVYTDMGTNYAERNVTSHLAIEYYQKGLQLFQKMKDSDPLKPQYTFWVLVKIASFYRKQRHPAKARQYLKTAALYSGQLKNNLGKTDFYYNKGIESNTEGKIDEAKQYFQNALDIVKRERKITCKKELYYELFRVCQNLKKTDSCRYYRQQYILYSDSLHQMYRKDASAALRFFEKEKQQEIRERSVVYFLILLICILLILVGITKLFRDHKKFIILLEEKIAIEERLQKNESNLNQIKKKNNLEVGTTVTLRRLVKEGNPAFLIEFKKLYPDFYDRLLVYNSETGNDMKFCALIRLNYTTIQMAKYTKSTIRAVESRKYRLRKKFNIPKDKNIYEWFQEF</sequence>
<evidence type="ECO:0000313" key="4">
    <source>
        <dbReference type="Proteomes" id="UP000307507"/>
    </source>
</evidence>
<dbReference type="RefSeq" id="WP_136402080.1">
    <property type="nucleotide sequence ID" value="NZ_SSNZ01000002.1"/>
</dbReference>
<name>A0A4S3ZYY9_9FLAO</name>
<organism evidence="3 4">
    <name type="scientific">Flavobacterium supellecticarium</name>
    <dbReference type="NCBI Taxonomy" id="2565924"/>
    <lineage>
        <taxon>Bacteria</taxon>
        <taxon>Pseudomonadati</taxon>
        <taxon>Bacteroidota</taxon>
        <taxon>Flavobacteriia</taxon>
        <taxon>Flavobacteriales</taxon>
        <taxon>Flavobacteriaceae</taxon>
        <taxon>Flavobacterium</taxon>
    </lineage>
</organism>
<evidence type="ECO:0000256" key="1">
    <source>
        <dbReference type="PROSITE-ProRule" id="PRU00339"/>
    </source>
</evidence>
<protein>
    <submittedName>
        <fullName evidence="3">Uncharacterized protein</fullName>
    </submittedName>
</protein>
<keyword evidence="2" id="KW-0812">Transmembrane</keyword>
<dbReference type="EMBL" id="SSNZ01000002">
    <property type="protein sequence ID" value="THF51092.1"/>
    <property type="molecule type" value="Genomic_DNA"/>
</dbReference>
<dbReference type="AlphaFoldDB" id="A0A4S3ZYY9"/>
<dbReference type="SUPFAM" id="SSF48452">
    <property type="entry name" value="TPR-like"/>
    <property type="match status" value="1"/>
</dbReference>
<gene>
    <name evidence="3" type="ORF">E6C50_04750</name>
</gene>
<proteinExistence type="predicted"/>
<dbReference type="Gene3D" id="1.25.40.10">
    <property type="entry name" value="Tetratricopeptide repeat domain"/>
    <property type="match status" value="1"/>
</dbReference>
<dbReference type="InterPro" id="IPR011990">
    <property type="entry name" value="TPR-like_helical_dom_sf"/>
</dbReference>
<keyword evidence="1" id="KW-0802">TPR repeat</keyword>
<evidence type="ECO:0000313" key="3">
    <source>
        <dbReference type="EMBL" id="THF51092.1"/>
    </source>
</evidence>
<evidence type="ECO:0000256" key="2">
    <source>
        <dbReference type="SAM" id="Phobius"/>
    </source>
</evidence>
<dbReference type="Proteomes" id="UP000307507">
    <property type="component" value="Unassembled WGS sequence"/>
</dbReference>